<feature type="region of interest" description="Disordered" evidence="1">
    <location>
        <begin position="487"/>
        <end position="508"/>
    </location>
</feature>
<proteinExistence type="predicted"/>
<feature type="region of interest" description="Disordered" evidence="1">
    <location>
        <begin position="416"/>
        <end position="439"/>
    </location>
</feature>
<feature type="region of interest" description="Disordered" evidence="1">
    <location>
        <begin position="182"/>
        <end position="202"/>
    </location>
</feature>
<dbReference type="HOGENOM" id="CLU_367365_0_0_1"/>
<feature type="compositionally biased region" description="Low complexity" evidence="1">
    <location>
        <begin position="137"/>
        <end position="149"/>
    </location>
</feature>
<dbReference type="STRING" id="32264.T1KJ15"/>
<reference evidence="2" key="2">
    <citation type="submission" date="2015-06" db="UniProtKB">
        <authorList>
            <consortium name="EnsemblMetazoa"/>
        </authorList>
    </citation>
    <scope>IDENTIFICATION</scope>
</reference>
<accession>T1KJ15</accession>
<evidence type="ECO:0000313" key="2">
    <source>
        <dbReference type="EnsemblMetazoa" id="tetur12g03380.1"/>
    </source>
</evidence>
<feature type="region of interest" description="Disordered" evidence="1">
    <location>
        <begin position="127"/>
        <end position="152"/>
    </location>
</feature>
<feature type="compositionally biased region" description="Basic and acidic residues" evidence="1">
    <location>
        <begin position="127"/>
        <end position="136"/>
    </location>
</feature>
<feature type="compositionally biased region" description="Polar residues" evidence="1">
    <location>
        <begin position="182"/>
        <end position="192"/>
    </location>
</feature>
<dbReference type="EMBL" id="CAEY01000115">
    <property type="status" value="NOT_ANNOTATED_CDS"/>
    <property type="molecule type" value="Genomic_DNA"/>
</dbReference>
<sequence>MEGQYPNWSSPGYGEPAYGEQSPEDFVTIQNPMDNLNTMSPHGYYSYYQSTLPTANSIFNSQTTSNDLSADPFYSSTTPGDPYSDESPLLEELGINFDQIMQKSLANVIPYKKVEQNSLHETDISNEHDHQHHGEQRSQQSQVQLQPQQAAMKNFARSLKTPPPLKYFGDLLSEKEDAITRSSNVPNISNETNLDSNNLSSSDSYVDDRSLGFMYQEFGQCGQSSTDDGSLNRSNSSDTQEDNQLLNSWEKSIPDELNYPFDSRIWPRFINSNVNHLPNVNVSSHATSKPPSVGHKYVTARPSLNYGHRPILPSLQPAQTTTLAYPYQRPIPIQPNLGYTHKVAPRFISPYMTTNVAGRDIILWSSRSPTNRMFSPQATSGTHPAHMASLSSLSEPGSVHNRLPMIISTSRVAFTGSVDDSSSPSSSCSTSSTPSPGLMDKKLYVNNPVLVNMLTCPQIPGLRNLAPAPDSSSSHLDEKSKSDILSGLIDVSGEKRKRSNRAVATTSREPIKREMRPKIFVIEQFKIGLFHVQSSNEGSRRNSSTQLKVIFSRRRFIYEFAFSTSNACDKKDNILPVQSHQSTPTIHRSNGAMGNGNTIASNNPTLVQQTNTKDPNVVYYVVAVPFDSVTGLNIDESTMYLTVDRVPCLFGGTSVRSKVLFEKAPKFDPSQGELENNALHCISLRPAQVGRLRTSLVDFDKRFADLLSSKIDRDPYSYRCKLPEGSKDKDEDKNKALNDCTIQPDSGQVLKKSKIEKFD</sequence>
<dbReference type="Proteomes" id="UP000015104">
    <property type="component" value="Unassembled WGS sequence"/>
</dbReference>
<dbReference type="AlphaFoldDB" id="T1KJ15"/>
<feature type="region of interest" description="Disordered" evidence="1">
    <location>
        <begin position="374"/>
        <end position="394"/>
    </location>
</feature>
<feature type="compositionally biased region" description="Low complexity" evidence="1">
    <location>
        <begin position="421"/>
        <end position="436"/>
    </location>
</feature>
<protein>
    <submittedName>
        <fullName evidence="2">Uncharacterized protein</fullName>
    </submittedName>
</protein>
<feature type="compositionally biased region" description="Polar residues" evidence="1">
    <location>
        <begin position="1"/>
        <end position="10"/>
    </location>
</feature>
<reference evidence="3" key="1">
    <citation type="submission" date="2011-08" db="EMBL/GenBank/DDBJ databases">
        <authorList>
            <person name="Rombauts S."/>
        </authorList>
    </citation>
    <scope>NUCLEOTIDE SEQUENCE</scope>
    <source>
        <strain evidence="3">London</strain>
    </source>
</reference>
<evidence type="ECO:0000313" key="3">
    <source>
        <dbReference type="Proteomes" id="UP000015104"/>
    </source>
</evidence>
<feature type="region of interest" description="Disordered" evidence="1">
    <location>
        <begin position="222"/>
        <end position="243"/>
    </location>
</feature>
<keyword evidence="3" id="KW-1185">Reference proteome</keyword>
<dbReference type="EnsemblMetazoa" id="tetur12g03380.1">
    <property type="protein sequence ID" value="tetur12g03380.1"/>
    <property type="gene ID" value="tetur12g03380"/>
</dbReference>
<evidence type="ECO:0000256" key="1">
    <source>
        <dbReference type="SAM" id="MobiDB-lite"/>
    </source>
</evidence>
<feature type="region of interest" description="Disordered" evidence="1">
    <location>
        <begin position="1"/>
        <end position="22"/>
    </location>
</feature>
<feature type="compositionally biased region" description="Low complexity" evidence="1">
    <location>
        <begin position="193"/>
        <end position="202"/>
    </location>
</feature>
<organism evidence="2 3">
    <name type="scientific">Tetranychus urticae</name>
    <name type="common">Two-spotted spider mite</name>
    <dbReference type="NCBI Taxonomy" id="32264"/>
    <lineage>
        <taxon>Eukaryota</taxon>
        <taxon>Metazoa</taxon>
        <taxon>Ecdysozoa</taxon>
        <taxon>Arthropoda</taxon>
        <taxon>Chelicerata</taxon>
        <taxon>Arachnida</taxon>
        <taxon>Acari</taxon>
        <taxon>Acariformes</taxon>
        <taxon>Trombidiformes</taxon>
        <taxon>Prostigmata</taxon>
        <taxon>Eleutherengona</taxon>
        <taxon>Raphignathae</taxon>
        <taxon>Tetranychoidea</taxon>
        <taxon>Tetranychidae</taxon>
        <taxon>Tetranychus</taxon>
    </lineage>
</organism>
<name>T1KJ15_TETUR</name>